<name>A0AAQ3WG88_PASNO</name>
<evidence type="ECO:0000313" key="1">
    <source>
        <dbReference type="EMBL" id="WVZ60058.1"/>
    </source>
</evidence>
<organism evidence="1 2">
    <name type="scientific">Paspalum notatum var. saurae</name>
    <dbReference type="NCBI Taxonomy" id="547442"/>
    <lineage>
        <taxon>Eukaryota</taxon>
        <taxon>Viridiplantae</taxon>
        <taxon>Streptophyta</taxon>
        <taxon>Embryophyta</taxon>
        <taxon>Tracheophyta</taxon>
        <taxon>Spermatophyta</taxon>
        <taxon>Magnoliopsida</taxon>
        <taxon>Liliopsida</taxon>
        <taxon>Poales</taxon>
        <taxon>Poaceae</taxon>
        <taxon>PACMAD clade</taxon>
        <taxon>Panicoideae</taxon>
        <taxon>Andropogonodae</taxon>
        <taxon>Paspaleae</taxon>
        <taxon>Paspalinae</taxon>
        <taxon>Paspalum</taxon>
    </lineage>
</organism>
<dbReference type="AlphaFoldDB" id="A0AAQ3WG88"/>
<keyword evidence="2" id="KW-1185">Reference proteome</keyword>
<dbReference type="EMBL" id="CP144746">
    <property type="protein sequence ID" value="WVZ60058.1"/>
    <property type="molecule type" value="Genomic_DNA"/>
</dbReference>
<protein>
    <submittedName>
        <fullName evidence="1">Uncharacterized protein</fullName>
    </submittedName>
</protein>
<evidence type="ECO:0000313" key="2">
    <source>
        <dbReference type="Proteomes" id="UP001341281"/>
    </source>
</evidence>
<dbReference type="Proteomes" id="UP001341281">
    <property type="component" value="Chromosome 02"/>
</dbReference>
<sequence>ESFISYIKMGQKRTCTGPLANELSCGLISIRNRVALGGAGAIMFLSDRSGLIGASSDQLITGYKDCAGCGLWNAVDFIRGQTKKEEDELTLAGNKTYWATLQKKNQSCNAPEVRFC</sequence>
<feature type="non-terminal residue" evidence="1">
    <location>
        <position position="116"/>
    </location>
</feature>
<reference evidence="1 2" key="1">
    <citation type="submission" date="2024-02" db="EMBL/GenBank/DDBJ databases">
        <title>High-quality chromosome-scale genome assembly of Pensacola bahiagrass (Paspalum notatum Flugge var. saurae).</title>
        <authorList>
            <person name="Vega J.M."/>
            <person name="Podio M."/>
            <person name="Orjuela J."/>
            <person name="Siena L.A."/>
            <person name="Pessino S.C."/>
            <person name="Combes M.C."/>
            <person name="Mariac C."/>
            <person name="Albertini E."/>
            <person name="Pupilli F."/>
            <person name="Ortiz J.P.A."/>
            <person name="Leblanc O."/>
        </authorList>
    </citation>
    <scope>NUCLEOTIDE SEQUENCE [LARGE SCALE GENOMIC DNA]</scope>
    <source>
        <strain evidence="1">R1</strain>
        <tissue evidence="1">Leaf</tissue>
    </source>
</reference>
<proteinExistence type="predicted"/>
<gene>
    <name evidence="1" type="ORF">U9M48_010125</name>
</gene>
<accession>A0AAQ3WG88</accession>